<dbReference type="PANTHER" id="PTHR22916">
    <property type="entry name" value="GLYCOSYLTRANSFERASE"/>
    <property type="match status" value="1"/>
</dbReference>
<keyword evidence="3" id="KW-1185">Reference proteome</keyword>
<dbReference type="RefSeq" id="WP_183382242.1">
    <property type="nucleotide sequence ID" value="NZ_JACHXR010000001.1"/>
</dbReference>
<dbReference type="InterPro" id="IPR029044">
    <property type="entry name" value="Nucleotide-diphossugar_trans"/>
</dbReference>
<protein>
    <submittedName>
        <fullName evidence="2">Glycosyltransferase involved in cell wall biosynthesis</fullName>
    </submittedName>
</protein>
<keyword evidence="2" id="KW-0808">Transferase</keyword>
<dbReference type="AlphaFoldDB" id="A0A7W5ES31"/>
<reference evidence="2 3" key="1">
    <citation type="submission" date="2020-08" db="EMBL/GenBank/DDBJ databases">
        <title>Genomic Encyclopedia of Type Strains, Phase III (KMG-III): the genomes of soil and plant-associated and newly described type strains.</title>
        <authorList>
            <person name="Whitman W."/>
        </authorList>
    </citation>
    <scope>NUCLEOTIDE SEQUENCE [LARGE SCALE GENOMIC DNA]</scope>
    <source>
        <strain evidence="2 3">CECT 7744</strain>
    </source>
</reference>
<sequence>MITIITVTYNNLEGLKRTASSIISQSFQGFFWVIVDGLSSDGTAQYIDELSVQCSGKILAVSEKDSGLYDAMNKGLRLAPSDGHIIFLNSGDSFYSNDTLLYVYDSVISKKSVKLIAGESVRYSNNAEIKKKPKSIEKLNYGMFCEHQAAFFEAGLAKSTLYDTRYSLSADYDFFIQVTKKIEKDDVSFIDFPVCYFEFGGVSYKKRSEAILEDALIRIRRYDMGFLKSFFVCFIQYWNHRVKKKLGVIR</sequence>
<proteinExistence type="predicted"/>
<dbReference type="Pfam" id="PF00535">
    <property type="entry name" value="Glycos_transf_2"/>
    <property type="match status" value="1"/>
</dbReference>
<dbReference type="PANTHER" id="PTHR22916:SF67">
    <property type="entry name" value="COLANIC ACID BIOSYNTHESIS GLYCOSYL TRANSFERASE WCAE-RELATED"/>
    <property type="match status" value="1"/>
</dbReference>
<evidence type="ECO:0000313" key="3">
    <source>
        <dbReference type="Proteomes" id="UP000518892"/>
    </source>
</evidence>
<dbReference type="Gene3D" id="3.90.550.10">
    <property type="entry name" value="Spore Coat Polysaccharide Biosynthesis Protein SpsA, Chain A"/>
    <property type="match status" value="1"/>
</dbReference>
<feature type="domain" description="Glycosyltransferase 2-like" evidence="1">
    <location>
        <begin position="3"/>
        <end position="108"/>
    </location>
</feature>
<dbReference type="EMBL" id="JACHXR010000001">
    <property type="protein sequence ID" value="MBB3229755.1"/>
    <property type="molecule type" value="Genomic_DNA"/>
</dbReference>
<dbReference type="InterPro" id="IPR001173">
    <property type="entry name" value="Glyco_trans_2-like"/>
</dbReference>
<organism evidence="2 3">
    <name type="scientific">Halomonas stenophila</name>
    <dbReference type="NCBI Taxonomy" id="795312"/>
    <lineage>
        <taxon>Bacteria</taxon>
        <taxon>Pseudomonadati</taxon>
        <taxon>Pseudomonadota</taxon>
        <taxon>Gammaproteobacteria</taxon>
        <taxon>Oceanospirillales</taxon>
        <taxon>Halomonadaceae</taxon>
        <taxon>Halomonas</taxon>
    </lineage>
</organism>
<name>A0A7W5ES31_9GAMM</name>
<dbReference type="GO" id="GO:0016758">
    <property type="term" value="F:hexosyltransferase activity"/>
    <property type="evidence" value="ECO:0007669"/>
    <property type="project" value="UniProtKB-ARBA"/>
</dbReference>
<dbReference type="Proteomes" id="UP000518892">
    <property type="component" value="Unassembled WGS sequence"/>
</dbReference>
<evidence type="ECO:0000259" key="1">
    <source>
        <dbReference type="Pfam" id="PF00535"/>
    </source>
</evidence>
<dbReference type="SUPFAM" id="SSF53448">
    <property type="entry name" value="Nucleotide-diphospho-sugar transferases"/>
    <property type="match status" value="1"/>
</dbReference>
<evidence type="ECO:0000313" key="2">
    <source>
        <dbReference type="EMBL" id="MBB3229755.1"/>
    </source>
</evidence>
<comment type="caution">
    <text evidence="2">The sequence shown here is derived from an EMBL/GenBank/DDBJ whole genome shotgun (WGS) entry which is preliminary data.</text>
</comment>
<accession>A0A7W5ES31</accession>
<gene>
    <name evidence="2" type="ORF">FHR97_000570</name>
</gene>